<dbReference type="PANTHER" id="PTHR45947">
    <property type="entry name" value="SULFOQUINOVOSYL TRANSFERASE SQD2"/>
    <property type="match status" value="1"/>
</dbReference>
<dbReference type="CDD" id="cd03801">
    <property type="entry name" value="GT4_PimA-like"/>
    <property type="match status" value="1"/>
</dbReference>
<keyword evidence="2" id="KW-0328">Glycosyltransferase</keyword>
<keyword evidence="2" id="KW-0808">Transferase</keyword>
<organism evidence="2 3">
    <name type="scientific">Salegentibacter chungangensis</name>
    <dbReference type="NCBI Taxonomy" id="1335724"/>
    <lineage>
        <taxon>Bacteria</taxon>
        <taxon>Pseudomonadati</taxon>
        <taxon>Bacteroidota</taxon>
        <taxon>Flavobacteriia</taxon>
        <taxon>Flavobacteriales</taxon>
        <taxon>Flavobacteriaceae</taxon>
        <taxon>Salegentibacter</taxon>
    </lineage>
</organism>
<dbReference type="EC" id="2.4.-.-" evidence="2"/>
<gene>
    <name evidence="2" type="ORF">ACFQ3Q_05820</name>
</gene>
<sequence length="336" mass="37595">MRRLVYIGNKLESRGGAPTFTDTFVGMLKAEGFEVESASGFKNKPLRLSHMLFNILKNASAESLVLIDTYSTQNFWYAVYAGKLCRLLKLQYIPVLHGGNLQKRLNSNPKECKALFSNAKINVIPSPYLYHIFEDYGIKNITCIPNAIPVEDYDFEQRNSVQPKLLWVRAFDSIYNPLTAIKILEKILRSYPDAELCMVGPDKDGSLSECEKYALSRDLPVKFTGKLDKRQWIELSRDYDIFLNTSGIDNMPLSVIEAMALGFPVVSSNVGGIPHLISSGENGLLVDPGDIEDFAGSIDLLVKNPSKTATISAKAREKAKNFDWAKVKADWLQLLS</sequence>
<dbReference type="InterPro" id="IPR050194">
    <property type="entry name" value="Glycosyltransferase_grp1"/>
</dbReference>
<reference evidence="3" key="1">
    <citation type="journal article" date="2019" name="Int. J. Syst. Evol. Microbiol.">
        <title>The Global Catalogue of Microorganisms (GCM) 10K type strain sequencing project: providing services to taxonomists for standard genome sequencing and annotation.</title>
        <authorList>
            <consortium name="The Broad Institute Genomics Platform"/>
            <consortium name="The Broad Institute Genome Sequencing Center for Infectious Disease"/>
            <person name="Wu L."/>
            <person name="Ma J."/>
        </authorList>
    </citation>
    <scope>NUCLEOTIDE SEQUENCE [LARGE SCALE GENOMIC DNA]</scope>
    <source>
        <strain evidence="3">CCUG 64793</strain>
    </source>
</reference>
<evidence type="ECO:0000313" key="3">
    <source>
        <dbReference type="Proteomes" id="UP001597131"/>
    </source>
</evidence>
<proteinExistence type="predicted"/>
<name>A0ABW3NQH9_9FLAO</name>
<dbReference type="SUPFAM" id="SSF53756">
    <property type="entry name" value="UDP-Glycosyltransferase/glycogen phosphorylase"/>
    <property type="match status" value="1"/>
</dbReference>
<dbReference type="Gene3D" id="3.40.50.2000">
    <property type="entry name" value="Glycogen Phosphorylase B"/>
    <property type="match status" value="2"/>
</dbReference>
<evidence type="ECO:0000259" key="1">
    <source>
        <dbReference type="Pfam" id="PF00534"/>
    </source>
</evidence>
<dbReference type="PANTHER" id="PTHR45947:SF3">
    <property type="entry name" value="SULFOQUINOVOSYL TRANSFERASE SQD2"/>
    <property type="match status" value="1"/>
</dbReference>
<dbReference type="EMBL" id="JBHTLI010000001">
    <property type="protein sequence ID" value="MFD1095260.1"/>
    <property type="molecule type" value="Genomic_DNA"/>
</dbReference>
<keyword evidence="3" id="KW-1185">Reference proteome</keyword>
<comment type="caution">
    <text evidence="2">The sequence shown here is derived from an EMBL/GenBank/DDBJ whole genome shotgun (WGS) entry which is preliminary data.</text>
</comment>
<dbReference type="InterPro" id="IPR001296">
    <property type="entry name" value="Glyco_trans_1"/>
</dbReference>
<dbReference type="Proteomes" id="UP001597131">
    <property type="component" value="Unassembled WGS sequence"/>
</dbReference>
<dbReference type="RefSeq" id="WP_380743854.1">
    <property type="nucleotide sequence ID" value="NZ_JBHTLI010000001.1"/>
</dbReference>
<dbReference type="Pfam" id="PF00534">
    <property type="entry name" value="Glycos_transf_1"/>
    <property type="match status" value="1"/>
</dbReference>
<accession>A0ABW3NQH9</accession>
<protein>
    <submittedName>
        <fullName evidence="2">Glycosyltransferase family 4 protein</fullName>
        <ecNumber evidence="2">2.4.-.-</ecNumber>
    </submittedName>
</protein>
<feature type="domain" description="Glycosyl transferase family 1" evidence="1">
    <location>
        <begin position="158"/>
        <end position="317"/>
    </location>
</feature>
<evidence type="ECO:0000313" key="2">
    <source>
        <dbReference type="EMBL" id="MFD1095260.1"/>
    </source>
</evidence>
<dbReference type="GO" id="GO:0016757">
    <property type="term" value="F:glycosyltransferase activity"/>
    <property type="evidence" value="ECO:0007669"/>
    <property type="project" value="UniProtKB-KW"/>
</dbReference>